<dbReference type="Proteomes" id="UP000321337">
    <property type="component" value="Unassembled WGS sequence"/>
</dbReference>
<proteinExistence type="predicted"/>
<evidence type="ECO:0000313" key="1">
    <source>
        <dbReference type="EMBL" id="GEP30969.1"/>
    </source>
</evidence>
<dbReference type="EMBL" id="BKAD01000021">
    <property type="protein sequence ID" value="GEP30969.1"/>
    <property type="molecule type" value="Genomic_DNA"/>
</dbReference>
<sequence length="104" mass="11606">MTAENLHSVEQIRIESARACVDALNKMHLILHPDGYWPDQEQYWNSLDDAMALIKKAAGDMSPKVKGVLMVLAEYIRDDLTCGSPRRFAGRVPEAAITHEELAA</sequence>
<dbReference type="RefSeq" id="WP_147073522.1">
    <property type="nucleotide sequence ID" value="NZ_AP021884.1"/>
</dbReference>
<reference evidence="1 2" key="1">
    <citation type="submission" date="2019-07" db="EMBL/GenBank/DDBJ databases">
        <title>Whole genome shotgun sequence of Thiobacillus plumbophilus NBRC 107929.</title>
        <authorList>
            <person name="Hosoyama A."/>
            <person name="Uohara A."/>
            <person name="Ohji S."/>
            <person name="Ichikawa N."/>
        </authorList>
    </citation>
    <scope>NUCLEOTIDE SEQUENCE [LARGE SCALE GENOMIC DNA]</scope>
    <source>
        <strain evidence="1 2">NBRC 107929</strain>
    </source>
</reference>
<comment type="caution">
    <text evidence="1">The sequence shown here is derived from an EMBL/GenBank/DDBJ whole genome shotgun (WGS) entry which is preliminary data.</text>
</comment>
<protein>
    <submittedName>
        <fullName evidence="1">Uncharacterized protein</fullName>
    </submittedName>
</protein>
<accession>A0A512L913</accession>
<evidence type="ECO:0000313" key="2">
    <source>
        <dbReference type="Proteomes" id="UP000321337"/>
    </source>
</evidence>
<keyword evidence="2" id="KW-1185">Reference proteome</keyword>
<gene>
    <name evidence="1" type="ORF">TPL01_21070</name>
</gene>
<dbReference type="AlphaFoldDB" id="A0A512L913"/>
<organism evidence="1 2">
    <name type="scientific">Sulfuriferula plumbiphila</name>
    <dbReference type="NCBI Taxonomy" id="171865"/>
    <lineage>
        <taxon>Bacteria</taxon>
        <taxon>Pseudomonadati</taxon>
        <taxon>Pseudomonadota</taxon>
        <taxon>Betaproteobacteria</taxon>
        <taxon>Nitrosomonadales</taxon>
        <taxon>Sulfuricellaceae</taxon>
        <taxon>Sulfuriferula</taxon>
    </lineage>
</organism>
<name>A0A512L913_9PROT</name>